<feature type="domain" description="BRO1" evidence="3">
    <location>
        <begin position="3"/>
        <end position="415"/>
    </location>
</feature>
<evidence type="ECO:0000313" key="4">
    <source>
        <dbReference type="EMBL" id="KAK1927376.1"/>
    </source>
</evidence>
<feature type="compositionally biased region" description="Polar residues" evidence="2">
    <location>
        <begin position="755"/>
        <end position="783"/>
    </location>
</feature>
<reference evidence="4" key="1">
    <citation type="submission" date="2023-02" db="EMBL/GenBank/DDBJ databases">
        <title>Identification and recombinant expression of a fungal hydrolase from Papiliotrema laurentii that hydrolyzes apple cutin and clears colloidal polyester polyurethane.</title>
        <authorList>
            <consortium name="DOE Joint Genome Institute"/>
            <person name="Roman V.A."/>
            <person name="Bojanowski C."/>
            <person name="Crable B.R."/>
            <person name="Wagner D.N."/>
            <person name="Hung C.S."/>
            <person name="Nadeau L.J."/>
            <person name="Schratz L."/>
            <person name="Haridas S."/>
            <person name="Pangilinan J."/>
            <person name="Lipzen A."/>
            <person name="Na H."/>
            <person name="Yan M."/>
            <person name="Ng V."/>
            <person name="Grigoriev I.V."/>
            <person name="Spatafora J.W."/>
            <person name="Barlow D."/>
            <person name="Biffinger J."/>
            <person name="Kelley-Loughnane N."/>
            <person name="Varaljay V.A."/>
            <person name="Crookes-Goodson W.J."/>
        </authorList>
    </citation>
    <scope>NUCLEOTIDE SEQUENCE</scope>
    <source>
        <strain evidence="4">5307AH</strain>
    </source>
</reference>
<gene>
    <name evidence="4" type="ORF">DB88DRAFT_477807</name>
</gene>
<evidence type="ECO:0000256" key="1">
    <source>
        <dbReference type="ARBA" id="ARBA00038154"/>
    </source>
</evidence>
<dbReference type="InterPro" id="IPR004328">
    <property type="entry name" value="BRO1_dom"/>
</dbReference>
<dbReference type="Pfam" id="PF03097">
    <property type="entry name" value="BRO1"/>
    <property type="match status" value="1"/>
</dbReference>
<comment type="similarity">
    <text evidence="1">Belongs to the palA/RIM20 family.</text>
</comment>
<accession>A0AAD9FW57</accession>
<dbReference type="Pfam" id="PF13949">
    <property type="entry name" value="ALIX_LYPXL_bnd"/>
    <property type="match status" value="1"/>
</dbReference>
<dbReference type="AlphaFoldDB" id="A0AAD9FW57"/>
<feature type="compositionally biased region" description="Low complexity" evidence="2">
    <location>
        <begin position="813"/>
        <end position="825"/>
    </location>
</feature>
<sequence length="895" mass="98468">MSHFLPVPTKRATPLPNLSSQLLSYIQTHFRDTHPDTFKKDVNDLVSMRKEWVESGGEVHPEIIRGLMRYYAQLVFLATKFPSNINLSIGYHLPFPPPFSLTADSPISLPSLTFERASILYNIAAIYASMAASEARAEAVGIKRALGFLTASAGVFDHLINNVLPTLETEITTPGAAGYDMTESFLITLREFVLAEAQECYWQQAVLQGSYKNGLIAKLSMKVSEYYKSALAAANTSNAPSAGFFPQNWIQHLTVKQYHFESAAQYRLSQEDLEKSRYGEEIARLRVAEGLTKKGIDAGRRGVADSVVQETKNLQAAVKTALERAVRDNDLVYVCPIPSATQLAPVVGAGMVKIATPTEISDPITWLMSRESGMVPLFSALVPYGVHLALSVYDDRKDTVVRELDGKREELDGVAASTLQSLNLPGSIQALERPVGLPPSLLKKAEEVDASGGMNRIRHLLREPARLAQENSRLLSEALDILDQEATENENLIARQPHLAQSRQPSHVANAHLIATANQYEATIKQASSSDETVRHKWEEWGHLIEILAGGESDIEDHVPSTSGSGSNLPQSVRPLRASLEDLDDLIAHRAALVAEAKHLAQNDDIRPQVLQEATRLSHGGSGDVKPEWFEDLFEKSLSKFDGVKQDMESEVARQDRLLDRIREQNAAFLAERKDDARVKERESRLQEMDMAYWKWREIVDNAEEGIKFYAAFGEMINGFKAACVQFLNARRADVGQITSGMARTTLDTPETVPQGFSTSPQPQQEVRRPQAQNTVSPVSQRPYSPLTEPFSPGPSVHALSPPLPQPARVAAPMSFSLPHPSSSSWTNTNDLLPPPPPQPIIRSGGIPTQQKAPPVPTAADTPRRITRSQARGPIGDSDRNPYAAKARREGGGVV</sequence>
<name>A0AAD9FW57_PAPLA</name>
<dbReference type="SMART" id="SM01041">
    <property type="entry name" value="BRO1"/>
    <property type="match status" value="1"/>
</dbReference>
<dbReference type="Gene3D" id="1.20.140.50">
    <property type="entry name" value="alix/aip1 like domains"/>
    <property type="match status" value="1"/>
</dbReference>
<evidence type="ECO:0000256" key="2">
    <source>
        <dbReference type="SAM" id="MobiDB-lite"/>
    </source>
</evidence>
<dbReference type="GO" id="GO:0005768">
    <property type="term" value="C:endosome"/>
    <property type="evidence" value="ECO:0007669"/>
    <property type="project" value="TreeGrafter"/>
</dbReference>
<evidence type="ECO:0000259" key="3">
    <source>
        <dbReference type="PROSITE" id="PS51180"/>
    </source>
</evidence>
<comment type="caution">
    <text evidence="4">The sequence shown here is derived from an EMBL/GenBank/DDBJ whole genome shotgun (WGS) entry which is preliminary data.</text>
</comment>
<proteinExistence type="inferred from homology"/>
<feature type="region of interest" description="Disordered" evidence="2">
    <location>
        <begin position="742"/>
        <end position="895"/>
    </location>
</feature>
<dbReference type="InterPro" id="IPR038499">
    <property type="entry name" value="BRO1_sf"/>
</dbReference>
<keyword evidence="5" id="KW-1185">Reference proteome</keyword>
<dbReference type="CDD" id="cd09241">
    <property type="entry name" value="BRO1_ScRim20-like"/>
    <property type="match status" value="1"/>
</dbReference>
<dbReference type="InterPro" id="IPR025304">
    <property type="entry name" value="ALIX_V_dom"/>
</dbReference>
<dbReference type="Gene3D" id="1.25.40.280">
    <property type="entry name" value="alix/aip1 like domains"/>
    <property type="match status" value="1"/>
</dbReference>
<protein>
    <submittedName>
        <fullName evidence="4">Intracellular transporter</fullName>
    </submittedName>
</protein>
<dbReference type="PROSITE" id="PS51180">
    <property type="entry name" value="BRO1"/>
    <property type="match status" value="1"/>
</dbReference>
<dbReference type="PANTHER" id="PTHR23030">
    <property type="entry name" value="PCD6 INTERACTING PROTEIN-RELATED"/>
    <property type="match status" value="1"/>
</dbReference>
<dbReference type="Gene3D" id="1.20.120.560">
    <property type="entry name" value="alix/aip1 in complex with the ypdl late domain"/>
    <property type="match status" value="1"/>
</dbReference>
<evidence type="ECO:0000313" key="5">
    <source>
        <dbReference type="Proteomes" id="UP001182556"/>
    </source>
</evidence>
<dbReference type="EMBL" id="JAODAN010000001">
    <property type="protein sequence ID" value="KAK1927376.1"/>
    <property type="molecule type" value="Genomic_DNA"/>
</dbReference>
<dbReference type="Proteomes" id="UP001182556">
    <property type="component" value="Unassembled WGS sequence"/>
</dbReference>
<dbReference type="PANTHER" id="PTHR23030:SF39">
    <property type="entry name" value="PROGRAMMED CELL DEATH 6-INTERACTING PROTEIN"/>
    <property type="match status" value="1"/>
</dbReference>
<organism evidence="4 5">
    <name type="scientific">Papiliotrema laurentii</name>
    <name type="common">Cryptococcus laurentii</name>
    <dbReference type="NCBI Taxonomy" id="5418"/>
    <lineage>
        <taxon>Eukaryota</taxon>
        <taxon>Fungi</taxon>
        <taxon>Dikarya</taxon>
        <taxon>Basidiomycota</taxon>
        <taxon>Agaricomycotina</taxon>
        <taxon>Tremellomycetes</taxon>
        <taxon>Tremellales</taxon>
        <taxon>Rhynchogastremaceae</taxon>
        <taxon>Papiliotrema</taxon>
    </lineage>
</organism>